<evidence type="ECO:0000256" key="9">
    <source>
        <dbReference type="ARBA" id="ARBA00022833"/>
    </source>
</evidence>
<name>A0A1G9WUX6_9HYPH</name>
<feature type="transmembrane region" description="Helical" evidence="13">
    <location>
        <begin position="113"/>
        <end position="136"/>
    </location>
</feature>
<dbReference type="GO" id="GO:0005886">
    <property type="term" value="C:plasma membrane"/>
    <property type="evidence" value="ECO:0007669"/>
    <property type="project" value="UniProtKB-SubCell"/>
</dbReference>
<comment type="similarity">
    <text evidence="3">Belongs to the peptidase M50B family.</text>
</comment>
<evidence type="ECO:0000256" key="11">
    <source>
        <dbReference type="ARBA" id="ARBA00023049"/>
    </source>
</evidence>
<keyword evidence="9" id="KW-0862">Zinc</keyword>
<protein>
    <submittedName>
        <fullName evidence="14">Zn-dependent protease (Includes SpoIVFB)</fullName>
    </submittedName>
</protein>
<keyword evidence="10 13" id="KW-1133">Transmembrane helix</keyword>
<dbReference type="GO" id="GO:0006508">
    <property type="term" value="P:proteolysis"/>
    <property type="evidence" value="ECO:0007669"/>
    <property type="project" value="UniProtKB-KW"/>
</dbReference>
<evidence type="ECO:0000313" key="15">
    <source>
        <dbReference type="Proteomes" id="UP000198704"/>
    </source>
</evidence>
<gene>
    <name evidence="14" type="ORF">SAMN05216360_104134</name>
</gene>
<dbReference type="CDD" id="cd06158">
    <property type="entry name" value="S2P-M50_like_1"/>
    <property type="match status" value="1"/>
</dbReference>
<dbReference type="GO" id="GO:0046872">
    <property type="term" value="F:metal ion binding"/>
    <property type="evidence" value="ECO:0007669"/>
    <property type="project" value="UniProtKB-KW"/>
</dbReference>
<evidence type="ECO:0000256" key="2">
    <source>
        <dbReference type="ARBA" id="ARBA00004651"/>
    </source>
</evidence>
<keyword evidence="11" id="KW-0482">Metalloprotease</keyword>
<evidence type="ECO:0000256" key="13">
    <source>
        <dbReference type="SAM" id="Phobius"/>
    </source>
</evidence>
<dbReference type="GO" id="GO:0008237">
    <property type="term" value="F:metallopeptidase activity"/>
    <property type="evidence" value="ECO:0007669"/>
    <property type="project" value="UniProtKB-KW"/>
</dbReference>
<evidence type="ECO:0000256" key="5">
    <source>
        <dbReference type="ARBA" id="ARBA00022670"/>
    </source>
</evidence>
<evidence type="ECO:0000256" key="8">
    <source>
        <dbReference type="ARBA" id="ARBA00022801"/>
    </source>
</evidence>
<evidence type="ECO:0000256" key="4">
    <source>
        <dbReference type="ARBA" id="ARBA00022475"/>
    </source>
</evidence>
<dbReference type="EMBL" id="FNHS01000004">
    <property type="protein sequence ID" value="SDM88257.1"/>
    <property type="molecule type" value="Genomic_DNA"/>
</dbReference>
<comment type="cofactor">
    <cofactor evidence="1">
        <name>Zn(2+)</name>
        <dbReference type="ChEBI" id="CHEBI:29105"/>
    </cofactor>
</comment>
<keyword evidence="12 13" id="KW-0472">Membrane</keyword>
<feature type="transmembrane region" description="Helical" evidence="13">
    <location>
        <begin position="80"/>
        <end position="101"/>
    </location>
</feature>
<organism evidence="14 15">
    <name type="scientific">Methylobacterium phyllostachyos</name>
    <dbReference type="NCBI Taxonomy" id="582672"/>
    <lineage>
        <taxon>Bacteria</taxon>
        <taxon>Pseudomonadati</taxon>
        <taxon>Pseudomonadota</taxon>
        <taxon>Alphaproteobacteria</taxon>
        <taxon>Hyphomicrobiales</taxon>
        <taxon>Methylobacteriaceae</taxon>
        <taxon>Methylobacterium</taxon>
    </lineage>
</organism>
<accession>A0A1G9WUX6</accession>
<dbReference type="Proteomes" id="UP000198704">
    <property type="component" value="Unassembled WGS sequence"/>
</dbReference>
<evidence type="ECO:0000256" key="7">
    <source>
        <dbReference type="ARBA" id="ARBA00022723"/>
    </source>
</evidence>
<dbReference type="InterPro" id="IPR052348">
    <property type="entry name" value="Metallopeptidase_M50B"/>
</dbReference>
<comment type="subcellular location">
    <subcellularLocation>
        <location evidence="2">Cell membrane</location>
        <topology evidence="2">Multi-pass membrane protein</topology>
    </subcellularLocation>
</comment>
<feature type="transmembrane region" description="Helical" evidence="13">
    <location>
        <begin position="157"/>
        <end position="176"/>
    </location>
</feature>
<keyword evidence="4" id="KW-1003">Cell membrane</keyword>
<proteinExistence type="inferred from homology"/>
<dbReference type="AlphaFoldDB" id="A0A1G9WUX6"/>
<keyword evidence="8" id="KW-0378">Hydrolase</keyword>
<evidence type="ECO:0000313" key="14">
    <source>
        <dbReference type="EMBL" id="SDM88257.1"/>
    </source>
</evidence>
<dbReference type="PANTHER" id="PTHR35864">
    <property type="entry name" value="ZINC METALLOPROTEASE MJ0611-RELATED"/>
    <property type="match status" value="1"/>
</dbReference>
<reference evidence="15" key="1">
    <citation type="submission" date="2016-10" db="EMBL/GenBank/DDBJ databases">
        <authorList>
            <person name="Varghese N."/>
            <person name="Submissions S."/>
        </authorList>
    </citation>
    <scope>NUCLEOTIDE SEQUENCE [LARGE SCALE GENOMIC DNA]</scope>
    <source>
        <strain evidence="15">BL47</strain>
    </source>
</reference>
<feature type="transmembrane region" description="Helical" evidence="13">
    <location>
        <begin position="40"/>
        <end position="68"/>
    </location>
</feature>
<dbReference type="STRING" id="582672.SAMN05216360_104134"/>
<dbReference type="InterPro" id="IPR044537">
    <property type="entry name" value="Rip2-like"/>
</dbReference>
<sequence length="207" mass="22180">MSAWLLSLCLHEFGHAWVAWKGGDDAILETGYLTLDPRHYIDPMFSVVMPMIFLMIGGIGFPGGSVLINRARLRSRAWQSAMSAAGPAMNGLFLIALMAFYQLCSEEAEGLRLAIAAAAFVQCTALVLNLLPIPGLDGYGILQPWLPDTVQAIGGKIAVYSGVILVGLFLVSSSFGQALSRAGFAMAIAAGFEHSDIVFGCHAMRLW</sequence>
<dbReference type="PANTHER" id="PTHR35864:SF1">
    <property type="entry name" value="ZINC METALLOPROTEASE YWHC-RELATED"/>
    <property type="match status" value="1"/>
</dbReference>
<keyword evidence="6 13" id="KW-0812">Transmembrane</keyword>
<evidence type="ECO:0000256" key="10">
    <source>
        <dbReference type="ARBA" id="ARBA00022989"/>
    </source>
</evidence>
<evidence type="ECO:0000256" key="12">
    <source>
        <dbReference type="ARBA" id="ARBA00023136"/>
    </source>
</evidence>
<keyword evidence="15" id="KW-1185">Reference proteome</keyword>
<keyword evidence="7" id="KW-0479">Metal-binding</keyword>
<evidence type="ECO:0000256" key="6">
    <source>
        <dbReference type="ARBA" id="ARBA00022692"/>
    </source>
</evidence>
<evidence type="ECO:0000256" key="3">
    <source>
        <dbReference type="ARBA" id="ARBA00007931"/>
    </source>
</evidence>
<keyword evidence="5 14" id="KW-0645">Protease</keyword>
<evidence type="ECO:0000256" key="1">
    <source>
        <dbReference type="ARBA" id="ARBA00001947"/>
    </source>
</evidence>